<dbReference type="Gene3D" id="1.10.3210.40">
    <property type="match status" value="1"/>
</dbReference>
<proteinExistence type="predicted"/>
<organism evidence="1 2">
    <name type="scientific">Pandoraea cepalis</name>
    <dbReference type="NCBI Taxonomy" id="2508294"/>
    <lineage>
        <taxon>Bacteria</taxon>
        <taxon>Pseudomonadati</taxon>
        <taxon>Pseudomonadota</taxon>
        <taxon>Betaproteobacteria</taxon>
        <taxon>Burkholderiales</taxon>
        <taxon>Burkholderiaceae</taxon>
        <taxon>Pandoraea</taxon>
    </lineage>
</organism>
<dbReference type="Proteomes" id="UP000396788">
    <property type="component" value="Unassembled WGS sequence"/>
</dbReference>
<dbReference type="AlphaFoldDB" id="A0A5E4VRU9"/>
<reference evidence="1 2" key="1">
    <citation type="submission" date="2019-08" db="EMBL/GenBank/DDBJ databases">
        <authorList>
            <person name="Peeters C."/>
        </authorList>
    </citation>
    <scope>NUCLEOTIDE SEQUENCE [LARGE SCALE GENOMIC DNA]</scope>
    <source>
        <strain evidence="1 2">LMG 31107</strain>
    </source>
</reference>
<name>A0A5E4VRU9_9BURK</name>
<dbReference type="EMBL" id="CABPRY010000006">
    <property type="protein sequence ID" value="VVE14249.1"/>
    <property type="molecule type" value="Genomic_DNA"/>
</dbReference>
<accession>A0A5E4VRU9</accession>
<protein>
    <submittedName>
        <fullName evidence="1">Uncharacterized protein</fullName>
    </submittedName>
</protein>
<dbReference type="RefSeq" id="WP_150609173.1">
    <property type="nucleotide sequence ID" value="NZ_CABPRY010000006.1"/>
</dbReference>
<sequence length="180" mass="19782">MNEITDTMVVPVAMSKVARDGMLFPKARDIWLDHALLESASDSLAAHLSCALPGRDGPLLRDCLIDAVSAYRATEKQGDMEAFVAYLVALLRRATDVFDLSVEARVVDGVVSWDPLMESLMTFVTRNGNGEITVTRRPAEDGVDNNRDESTVLLVSRLMPEPIARRVVRHVMANAMRAGI</sequence>
<gene>
    <name evidence="1" type="ORF">PCE31107_02804</name>
</gene>
<evidence type="ECO:0000313" key="1">
    <source>
        <dbReference type="EMBL" id="VVE14249.1"/>
    </source>
</evidence>
<evidence type="ECO:0000313" key="2">
    <source>
        <dbReference type="Proteomes" id="UP000396788"/>
    </source>
</evidence>